<comment type="caution">
    <text evidence="1">The sequence shown here is derived from an EMBL/GenBank/DDBJ whole genome shotgun (WGS) entry which is preliminary data.</text>
</comment>
<proteinExistence type="predicted"/>
<dbReference type="EMBL" id="JAAIUW010000001">
    <property type="protein sequence ID" value="KAF7844344.1"/>
    <property type="molecule type" value="Genomic_DNA"/>
</dbReference>
<dbReference type="AlphaFoldDB" id="A0A834XFK5"/>
<keyword evidence="2" id="KW-1185">Reference proteome</keyword>
<sequence length="110" mass="12274">MPFPLLLRYKSDCSFGGCCCNGWDGSTCLVRTTGDEFSALLSSTTFGSSTVFSATSFDSAETEARFLCYMQEKKQSEVSEFELLALHYFRVSNSARSLAHYVFDEIRVSV</sequence>
<gene>
    <name evidence="1" type="ORF">G2W53_001249</name>
</gene>
<organism evidence="1 2">
    <name type="scientific">Senna tora</name>
    <dbReference type="NCBI Taxonomy" id="362788"/>
    <lineage>
        <taxon>Eukaryota</taxon>
        <taxon>Viridiplantae</taxon>
        <taxon>Streptophyta</taxon>
        <taxon>Embryophyta</taxon>
        <taxon>Tracheophyta</taxon>
        <taxon>Spermatophyta</taxon>
        <taxon>Magnoliopsida</taxon>
        <taxon>eudicotyledons</taxon>
        <taxon>Gunneridae</taxon>
        <taxon>Pentapetalae</taxon>
        <taxon>rosids</taxon>
        <taxon>fabids</taxon>
        <taxon>Fabales</taxon>
        <taxon>Fabaceae</taxon>
        <taxon>Caesalpinioideae</taxon>
        <taxon>Cassia clade</taxon>
        <taxon>Senna</taxon>
    </lineage>
</organism>
<dbReference type="Proteomes" id="UP000634136">
    <property type="component" value="Unassembled WGS sequence"/>
</dbReference>
<name>A0A834XFK5_9FABA</name>
<evidence type="ECO:0000313" key="2">
    <source>
        <dbReference type="Proteomes" id="UP000634136"/>
    </source>
</evidence>
<reference evidence="1" key="1">
    <citation type="submission" date="2020-09" db="EMBL/GenBank/DDBJ databases">
        <title>Genome-Enabled Discovery of Anthraquinone Biosynthesis in Senna tora.</title>
        <authorList>
            <person name="Kang S.-H."/>
            <person name="Pandey R.P."/>
            <person name="Lee C.-M."/>
            <person name="Sim J.-S."/>
            <person name="Jeong J.-T."/>
            <person name="Choi B.-S."/>
            <person name="Jung M."/>
            <person name="Ginzburg D."/>
            <person name="Zhao K."/>
            <person name="Won S.Y."/>
            <person name="Oh T.-J."/>
            <person name="Yu Y."/>
            <person name="Kim N.-H."/>
            <person name="Lee O.R."/>
            <person name="Lee T.-H."/>
            <person name="Bashyal P."/>
            <person name="Kim T.-S."/>
            <person name="Lee W.-H."/>
            <person name="Kawkins C."/>
            <person name="Kim C.-K."/>
            <person name="Kim J.S."/>
            <person name="Ahn B.O."/>
            <person name="Rhee S.Y."/>
            <person name="Sohng J.K."/>
        </authorList>
    </citation>
    <scope>NUCLEOTIDE SEQUENCE</scope>
    <source>
        <tissue evidence="1">Leaf</tissue>
    </source>
</reference>
<accession>A0A834XFK5</accession>
<protein>
    <submittedName>
        <fullName evidence="1">Uncharacterized protein</fullName>
    </submittedName>
</protein>
<evidence type="ECO:0000313" key="1">
    <source>
        <dbReference type="EMBL" id="KAF7844344.1"/>
    </source>
</evidence>